<gene>
    <name evidence="2" type="ORF">ACFPQ4_06250</name>
</gene>
<protein>
    <submittedName>
        <fullName evidence="2">Uncharacterized protein</fullName>
    </submittedName>
</protein>
<feature type="compositionally biased region" description="Basic and acidic residues" evidence="1">
    <location>
        <begin position="75"/>
        <end position="85"/>
    </location>
</feature>
<sequence length="92" mass="10448">MKKDKWLKWKIGAVASVGVALLFHEVRSSVAFEQATASSLNDSVPVAVQQQPQQLPAPDQLDRTDRSQTNNGTFENRHNRSEFRPQTRTRRS</sequence>
<comment type="caution">
    <text evidence="2">The sequence shown here is derived from an EMBL/GenBank/DDBJ whole genome shotgun (WGS) entry which is preliminary data.</text>
</comment>
<organism evidence="2 3">
    <name type="scientific">Cohnella yongneupensis</name>
    <dbReference type="NCBI Taxonomy" id="425006"/>
    <lineage>
        <taxon>Bacteria</taxon>
        <taxon>Bacillati</taxon>
        <taxon>Bacillota</taxon>
        <taxon>Bacilli</taxon>
        <taxon>Bacillales</taxon>
        <taxon>Paenibacillaceae</taxon>
        <taxon>Cohnella</taxon>
    </lineage>
</organism>
<feature type="region of interest" description="Disordered" evidence="1">
    <location>
        <begin position="43"/>
        <end position="92"/>
    </location>
</feature>
<dbReference type="Proteomes" id="UP001596108">
    <property type="component" value="Unassembled WGS sequence"/>
</dbReference>
<dbReference type="RefSeq" id="WP_378110923.1">
    <property type="nucleotide sequence ID" value="NZ_JBHSNC010000019.1"/>
</dbReference>
<dbReference type="EMBL" id="JBHSNC010000019">
    <property type="protein sequence ID" value="MFC5529053.1"/>
    <property type="molecule type" value="Genomic_DNA"/>
</dbReference>
<proteinExistence type="predicted"/>
<evidence type="ECO:0000313" key="2">
    <source>
        <dbReference type="EMBL" id="MFC5529053.1"/>
    </source>
</evidence>
<name>A0ABW0QWA1_9BACL</name>
<evidence type="ECO:0000256" key="1">
    <source>
        <dbReference type="SAM" id="MobiDB-lite"/>
    </source>
</evidence>
<feature type="compositionally biased region" description="Low complexity" evidence="1">
    <location>
        <begin position="45"/>
        <end position="59"/>
    </location>
</feature>
<evidence type="ECO:0000313" key="3">
    <source>
        <dbReference type="Proteomes" id="UP001596108"/>
    </source>
</evidence>
<reference evidence="3" key="1">
    <citation type="journal article" date="2019" name="Int. J. Syst. Evol. Microbiol.">
        <title>The Global Catalogue of Microorganisms (GCM) 10K type strain sequencing project: providing services to taxonomists for standard genome sequencing and annotation.</title>
        <authorList>
            <consortium name="The Broad Institute Genomics Platform"/>
            <consortium name="The Broad Institute Genome Sequencing Center for Infectious Disease"/>
            <person name="Wu L."/>
            <person name="Ma J."/>
        </authorList>
    </citation>
    <scope>NUCLEOTIDE SEQUENCE [LARGE SCALE GENOMIC DNA]</scope>
    <source>
        <strain evidence="3">CGMCC 1.18578</strain>
    </source>
</reference>
<accession>A0ABW0QWA1</accession>
<keyword evidence="3" id="KW-1185">Reference proteome</keyword>